<keyword evidence="1" id="KW-0732">Signal</keyword>
<name>A0ABN8X5B3_9GAMM</name>
<dbReference type="InterPro" id="IPR050955">
    <property type="entry name" value="Plant_Biomass_Hydrol_Est"/>
</dbReference>
<dbReference type="RefSeq" id="WP_026611102.1">
    <property type="nucleotide sequence ID" value="NZ_OX458333.1"/>
</dbReference>
<dbReference type="Gene3D" id="3.40.50.1820">
    <property type="entry name" value="alpha/beta hydrolase"/>
    <property type="match status" value="1"/>
</dbReference>
<evidence type="ECO:0000313" key="4">
    <source>
        <dbReference type="EMBL" id="CAI8885129.1"/>
    </source>
</evidence>
<dbReference type="NCBIfam" id="TIGR01840">
    <property type="entry name" value="esterase_phb"/>
    <property type="match status" value="1"/>
</dbReference>
<dbReference type="InterPro" id="IPR010126">
    <property type="entry name" value="Esterase_phb"/>
</dbReference>
<evidence type="ECO:0000256" key="1">
    <source>
        <dbReference type="ARBA" id="ARBA00022729"/>
    </source>
</evidence>
<accession>A0ABN8X5B3</accession>
<reference evidence="4 5" key="1">
    <citation type="submission" date="2023-03" db="EMBL/GenBank/DDBJ databases">
        <authorList>
            <person name="Pearce D."/>
        </authorList>
    </citation>
    <scope>NUCLEOTIDE SEQUENCE [LARGE SCALE GENOMIC DNA]</scope>
    <source>
        <strain evidence="4">Msz</strain>
    </source>
</reference>
<organism evidence="4 5">
    <name type="scientific">Methylocaldum szegediense</name>
    <dbReference type="NCBI Taxonomy" id="73780"/>
    <lineage>
        <taxon>Bacteria</taxon>
        <taxon>Pseudomonadati</taxon>
        <taxon>Pseudomonadota</taxon>
        <taxon>Gammaproteobacteria</taxon>
        <taxon>Methylococcales</taxon>
        <taxon>Methylococcaceae</taxon>
        <taxon>Methylocaldum</taxon>
    </lineage>
</organism>
<dbReference type="Pfam" id="PF10503">
    <property type="entry name" value="Esterase_PHB"/>
    <property type="match status" value="1"/>
</dbReference>
<feature type="region of interest" description="Disordered" evidence="3">
    <location>
        <begin position="67"/>
        <end position="89"/>
    </location>
</feature>
<sequence>MTDALHAVMAEATRLTRAGRLDEAAALIRHTLRCGFAPDMSSTTSDASGQEPIDNTCRVIDDIPQLRRQKSAASAHGSRHEAGPFTPSPAFEARFRSLRTGLESIIPKPRQANPDTQAGGQFMTGSFTNPAGNRAYKLYIPSGYHGQALPLIVMLHGCSQNPDDFAAGTRMNVQAEREGFFVLYPEQSPQANPSRCWNWFKASDQHRDQGEPSILADMTRHIVNTYGLDAGRVYVAGLSAGGAMAMVMGVNYPELYAAIGVHSGLPYGVAHDLPSAFAAMQQGETAALLQRDSRFPAALKARRIVPTIVFHGDRDTTVHPGNGDQVLAQWATLHSGTGRKLRVTVSRGQVPHGHSYTHSIYHDASGQVVMEQWLVHGAGHGWSGGSLEGSYTEPKGPDASVEMVRFFREHAQGKL</sequence>
<dbReference type="InterPro" id="IPR029058">
    <property type="entry name" value="AB_hydrolase_fold"/>
</dbReference>
<dbReference type="PANTHER" id="PTHR43037">
    <property type="entry name" value="UNNAMED PRODUCT-RELATED"/>
    <property type="match status" value="1"/>
</dbReference>
<proteinExistence type="predicted"/>
<evidence type="ECO:0000256" key="3">
    <source>
        <dbReference type="SAM" id="MobiDB-lite"/>
    </source>
</evidence>
<evidence type="ECO:0000313" key="5">
    <source>
        <dbReference type="Proteomes" id="UP001162030"/>
    </source>
</evidence>
<dbReference type="Proteomes" id="UP001162030">
    <property type="component" value="Chromosome"/>
</dbReference>
<gene>
    <name evidence="4" type="ORF">MSZNOR_3135</name>
</gene>
<keyword evidence="2" id="KW-0378">Hydrolase</keyword>
<dbReference type="PANTHER" id="PTHR43037:SF1">
    <property type="entry name" value="BLL1128 PROTEIN"/>
    <property type="match status" value="1"/>
</dbReference>
<dbReference type="EMBL" id="OX458333">
    <property type="protein sequence ID" value="CAI8885129.1"/>
    <property type="molecule type" value="Genomic_DNA"/>
</dbReference>
<keyword evidence="5" id="KW-1185">Reference proteome</keyword>
<dbReference type="SUPFAM" id="SSF53474">
    <property type="entry name" value="alpha/beta-Hydrolases"/>
    <property type="match status" value="1"/>
</dbReference>
<protein>
    <submittedName>
        <fullName evidence="4">Polyhydroxybutyrate depolymerase</fullName>
    </submittedName>
</protein>
<evidence type="ECO:0000256" key="2">
    <source>
        <dbReference type="ARBA" id="ARBA00022801"/>
    </source>
</evidence>